<sequence>MKKVLVMICMMFGCTFATKANGDKSSKAVANARAKHISDQMIRDLRLNNYQSRKIREINQQVAEQITAIEQQYAGDPAKVEELCKNVCASRDLYLENVLSTVQYNSYFGDRKAYNQEDRKFASSLLNGQEAGGGIAAAEGQTATNGTVSIN</sequence>
<evidence type="ECO:0000313" key="3">
    <source>
        <dbReference type="Proteomes" id="UP000266292"/>
    </source>
</evidence>
<dbReference type="KEGG" id="pact:CA264_08045"/>
<evidence type="ECO:0008006" key="4">
    <source>
        <dbReference type="Google" id="ProtNLM"/>
    </source>
</evidence>
<reference evidence="3" key="1">
    <citation type="submission" date="2017-05" db="EMBL/GenBank/DDBJ databases">
        <authorList>
            <person name="Ray J."/>
            <person name="Price M."/>
            <person name="Deutschbauer A."/>
        </authorList>
    </citation>
    <scope>NUCLEOTIDE SEQUENCE [LARGE SCALE GENOMIC DNA]</scope>
    <source>
        <strain evidence="3">DSM 19842</strain>
    </source>
</reference>
<dbReference type="OrthoDB" id="893112at2"/>
<evidence type="ECO:0000313" key="2">
    <source>
        <dbReference type="EMBL" id="ARS35394.1"/>
    </source>
</evidence>
<dbReference type="Proteomes" id="UP000266292">
    <property type="component" value="Chromosome"/>
</dbReference>
<feature type="chain" id="PRO_5011009473" description="Lipoprotein" evidence="1">
    <location>
        <begin position="20"/>
        <end position="151"/>
    </location>
</feature>
<keyword evidence="1" id="KW-0732">Signal</keyword>
<organism evidence="2 3">
    <name type="scientific">Pontibacter actiniarum</name>
    <dbReference type="NCBI Taxonomy" id="323450"/>
    <lineage>
        <taxon>Bacteria</taxon>
        <taxon>Pseudomonadati</taxon>
        <taxon>Bacteroidota</taxon>
        <taxon>Cytophagia</taxon>
        <taxon>Cytophagales</taxon>
        <taxon>Hymenobacteraceae</taxon>
        <taxon>Pontibacter</taxon>
    </lineage>
</organism>
<evidence type="ECO:0000256" key="1">
    <source>
        <dbReference type="SAM" id="SignalP"/>
    </source>
</evidence>
<dbReference type="EMBL" id="CP021235">
    <property type="protein sequence ID" value="ARS35394.1"/>
    <property type="molecule type" value="Genomic_DNA"/>
</dbReference>
<keyword evidence="3" id="KW-1185">Reference proteome</keyword>
<name>A0A1X9YRC6_9BACT</name>
<gene>
    <name evidence="2" type="ORF">CA264_08045</name>
</gene>
<proteinExistence type="predicted"/>
<accession>A0A1X9YRC6</accession>
<dbReference type="RefSeq" id="WP_025606171.1">
    <property type="nucleotide sequence ID" value="NZ_CP021235.1"/>
</dbReference>
<dbReference type="AlphaFoldDB" id="A0A1X9YRC6"/>
<protein>
    <recommendedName>
        <fullName evidence="4">Lipoprotein</fullName>
    </recommendedName>
</protein>
<feature type="signal peptide" evidence="1">
    <location>
        <begin position="1"/>
        <end position="19"/>
    </location>
</feature>